<keyword evidence="3" id="KW-0902">Two-component regulatory system</keyword>
<evidence type="ECO:0000313" key="11">
    <source>
        <dbReference type="EMBL" id="CAA2975268.1"/>
    </source>
</evidence>
<proteinExistence type="inferred from homology"/>
<gene>
    <name evidence="11" type="ORF">OLEA9_A031327</name>
</gene>
<dbReference type="GO" id="GO:0007623">
    <property type="term" value="P:circadian rhythm"/>
    <property type="evidence" value="ECO:0007669"/>
    <property type="project" value="UniProtKB-ARBA"/>
</dbReference>
<keyword evidence="5" id="KW-0090">Biological rhythms</keyword>
<dbReference type="Gene3D" id="3.40.50.2300">
    <property type="match status" value="1"/>
</dbReference>
<dbReference type="PROSITE" id="PS50110">
    <property type="entry name" value="RESPONSE_REGULATORY"/>
    <property type="match status" value="1"/>
</dbReference>
<dbReference type="InterPro" id="IPR001789">
    <property type="entry name" value="Sig_transdc_resp-reg_receiver"/>
</dbReference>
<comment type="similarity">
    <text evidence="2">Belongs to the ARR-like family.</text>
</comment>
<name>A0A8S0R8Z1_OLEEU</name>
<feature type="compositionally biased region" description="Polar residues" evidence="9">
    <location>
        <begin position="486"/>
        <end position="505"/>
    </location>
</feature>
<organism evidence="11 12">
    <name type="scientific">Olea europaea subsp. europaea</name>
    <dbReference type="NCBI Taxonomy" id="158383"/>
    <lineage>
        <taxon>Eukaryota</taxon>
        <taxon>Viridiplantae</taxon>
        <taxon>Streptophyta</taxon>
        <taxon>Embryophyta</taxon>
        <taxon>Tracheophyta</taxon>
        <taxon>Spermatophyta</taxon>
        <taxon>Magnoliopsida</taxon>
        <taxon>eudicotyledons</taxon>
        <taxon>Gunneridae</taxon>
        <taxon>Pentapetalae</taxon>
        <taxon>asterids</taxon>
        <taxon>lamiids</taxon>
        <taxon>Lamiales</taxon>
        <taxon>Oleaceae</taxon>
        <taxon>Oleeae</taxon>
        <taxon>Olea</taxon>
    </lineage>
</organism>
<dbReference type="GO" id="GO:0000160">
    <property type="term" value="P:phosphorelay signal transduction system"/>
    <property type="evidence" value="ECO:0007669"/>
    <property type="project" value="UniProtKB-KW"/>
</dbReference>
<dbReference type="FunFam" id="3.40.50.2300:FF:000214">
    <property type="entry name" value="Two-component response regulator-like PRR37"/>
    <property type="match status" value="1"/>
</dbReference>
<evidence type="ECO:0000259" key="10">
    <source>
        <dbReference type="PROSITE" id="PS50110"/>
    </source>
</evidence>
<sequence>MADQIEAKCPPINGLVELNHRQMWNGQNGVTGDRISKEGELKNCGVNIHHTESVQAHVIKQTQQEQPRGPRVLWDRFLPLGSLTVLLVENDDSTQQVVKALLRNCGYEVTAVANGLQAWKILEDITNHIDLVLAELSMPHSSGIGLLAKIKNHKICKNIPVIMMSANDSMGIVFKCLSKGAADFLQKPIRKNELKNLWQHVWRKCHISSCSESESGIWTQKSKRSKISKKRDNYNDGSDEDNTESVGLNARGGKDDISSTQSSWSKRAVEGGSPQPSPWNELADASDSTSGQEIHSRPEVLRVPTASTIKHLKQDDVLDNTAMGKDLKIGLLNHPDLELQGQKEEFGSTLDTENDKFLALYSVEDSNNSKKEKVELRNGNSYPIDATTDIPIRLMVSVGHNFSSDLSRLTNDNNSSYDPKEMPCLEISLKRFRDMRENGTHTLQQNVLRRSDVSAFSRYNANTTSVNVGSWFPINSYSEAAKTGGTPYQGSNGSSPNNDMGSSTTKAFAKKEGNIDKAMTDHRSSASQPVQLGNTFGQPIILDNPDTANATLAQEKTLDQQNKVQNHHHHHHHDHHYRHRHVNNLQQQKPLSHDDLCLEN</sequence>
<dbReference type="SUPFAM" id="SSF52172">
    <property type="entry name" value="CheY-like"/>
    <property type="match status" value="1"/>
</dbReference>
<dbReference type="GO" id="GO:0045892">
    <property type="term" value="P:negative regulation of DNA-templated transcription"/>
    <property type="evidence" value="ECO:0007669"/>
    <property type="project" value="UniProtKB-ARBA"/>
</dbReference>
<dbReference type="GO" id="GO:0009736">
    <property type="term" value="P:cytokinin-activated signaling pathway"/>
    <property type="evidence" value="ECO:0007669"/>
    <property type="project" value="InterPro"/>
</dbReference>
<dbReference type="Proteomes" id="UP000594638">
    <property type="component" value="Unassembled WGS sequence"/>
</dbReference>
<dbReference type="InterPro" id="IPR011006">
    <property type="entry name" value="CheY-like_superfamily"/>
</dbReference>
<dbReference type="SMART" id="SM00448">
    <property type="entry name" value="REC"/>
    <property type="match status" value="1"/>
</dbReference>
<evidence type="ECO:0000256" key="8">
    <source>
        <dbReference type="PROSITE-ProRule" id="PRU00169"/>
    </source>
</evidence>
<comment type="caution">
    <text evidence="8">Lacks conserved residue(s) required for the propagation of feature annotation.</text>
</comment>
<evidence type="ECO:0000256" key="3">
    <source>
        <dbReference type="ARBA" id="ARBA00023012"/>
    </source>
</evidence>
<evidence type="ECO:0000256" key="4">
    <source>
        <dbReference type="ARBA" id="ARBA00023015"/>
    </source>
</evidence>
<evidence type="ECO:0000256" key="2">
    <source>
        <dbReference type="ARBA" id="ARBA00010330"/>
    </source>
</evidence>
<dbReference type="CDD" id="cd17582">
    <property type="entry name" value="psREC_PRR"/>
    <property type="match status" value="1"/>
</dbReference>
<feature type="region of interest" description="Disordered" evidence="9">
    <location>
        <begin position="218"/>
        <end position="300"/>
    </location>
</feature>
<keyword evidence="12" id="KW-1185">Reference proteome</keyword>
<dbReference type="GO" id="GO:0010017">
    <property type="term" value="P:red or far-red light signaling pathway"/>
    <property type="evidence" value="ECO:0007669"/>
    <property type="project" value="UniProtKB-ARBA"/>
</dbReference>
<dbReference type="PANTHER" id="PTHR43874">
    <property type="entry name" value="TWO-COMPONENT RESPONSE REGULATOR"/>
    <property type="match status" value="1"/>
</dbReference>
<accession>A0A8S0R8Z1</accession>
<evidence type="ECO:0000313" key="12">
    <source>
        <dbReference type="Proteomes" id="UP000594638"/>
    </source>
</evidence>
<dbReference type="AlphaFoldDB" id="A0A8S0R8Z1"/>
<dbReference type="PANTHER" id="PTHR43874:SF195">
    <property type="entry name" value="TWO-COMPONENT RESPONSE REGULATOR-LIKE PRR37 ISOFORM X1"/>
    <property type="match status" value="1"/>
</dbReference>
<dbReference type="EMBL" id="CACTIH010002247">
    <property type="protein sequence ID" value="CAA2975268.1"/>
    <property type="molecule type" value="Genomic_DNA"/>
</dbReference>
<keyword evidence="7" id="KW-0539">Nucleus</keyword>
<evidence type="ECO:0000256" key="5">
    <source>
        <dbReference type="ARBA" id="ARBA00023108"/>
    </source>
</evidence>
<protein>
    <submittedName>
        <fullName evidence="11">Two-component response regulator-like PRR37 isoform X1</fullName>
    </submittedName>
</protein>
<evidence type="ECO:0000256" key="9">
    <source>
        <dbReference type="SAM" id="MobiDB-lite"/>
    </source>
</evidence>
<dbReference type="Pfam" id="PF00072">
    <property type="entry name" value="Response_reg"/>
    <property type="match status" value="1"/>
</dbReference>
<dbReference type="GO" id="GO:0005634">
    <property type="term" value="C:nucleus"/>
    <property type="evidence" value="ECO:0007669"/>
    <property type="project" value="UniProtKB-SubCell"/>
</dbReference>
<keyword evidence="4" id="KW-0805">Transcription regulation</keyword>
<feature type="region of interest" description="Disordered" evidence="9">
    <location>
        <begin position="485"/>
        <end position="505"/>
    </location>
</feature>
<evidence type="ECO:0000256" key="7">
    <source>
        <dbReference type="ARBA" id="ARBA00023242"/>
    </source>
</evidence>
<evidence type="ECO:0000256" key="1">
    <source>
        <dbReference type="ARBA" id="ARBA00004123"/>
    </source>
</evidence>
<reference evidence="11 12" key="1">
    <citation type="submission" date="2019-12" db="EMBL/GenBank/DDBJ databases">
        <authorList>
            <person name="Alioto T."/>
            <person name="Alioto T."/>
            <person name="Gomez Garrido J."/>
        </authorList>
    </citation>
    <scope>NUCLEOTIDE SEQUENCE [LARGE SCALE GENOMIC DNA]</scope>
</reference>
<feature type="region of interest" description="Disordered" evidence="9">
    <location>
        <begin position="560"/>
        <end position="581"/>
    </location>
</feature>
<feature type="compositionally biased region" description="Basic residues" evidence="9">
    <location>
        <begin position="565"/>
        <end position="581"/>
    </location>
</feature>
<dbReference type="OrthoDB" id="60033at2759"/>
<dbReference type="InterPro" id="IPR045279">
    <property type="entry name" value="ARR-like"/>
</dbReference>
<dbReference type="Gramene" id="OE9A031327T1">
    <property type="protein sequence ID" value="OE9A031327C1"/>
    <property type="gene ID" value="OE9A031327"/>
</dbReference>
<comment type="caution">
    <text evidence="11">The sequence shown here is derived from an EMBL/GenBank/DDBJ whole genome shotgun (WGS) entry which is preliminary data.</text>
</comment>
<feature type="domain" description="Response regulatory" evidence="10">
    <location>
        <begin position="84"/>
        <end position="202"/>
    </location>
</feature>
<evidence type="ECO:0000256" key="6">
    <source>
        <dbReference type="ARBA" id="ARBA00023163"/>
    </source>
</evidence>
<keyword evidence="6" id="KW-0804">Transcription</keyword>
<comment type="subcellular location">
    <subcellularLocation>
        <location evidence="1">Nucleus</location>
    </subcellularLocation>
</comment>